<dbReference type="EMBL" id="JAKLUA010000015">
    <property type="protein sequence ID" value="MCG2671654.1"/>
    <property type="molecule type" value="Genomic_DNA"/>
</dbReference>
<dbReference type="RefSeq" id="WP_237873092.1">
    <property type="nucleotide sequence ID" value="NZ_JAKLTY010000023.1"/>
</dbReference>
<dbReference type="AlphaFoldDB" id="A0A9X1RFS4"/>
<evidence type="ECO:0000313" key="4">
    <source>
        <dbReference type="Proteomes" id="UP001139054"/>
    </source>
</evidence>
<gene>
    <name evidence="2" type="ORF">L6637_32335</name>
    <name evidence="1" type="ORF">L6654_29430</name>
</gene>
<comment type="caution">
    <text evidence="1">The sequence shown here is derived from an EMBL/GenBank/DDBJ whole genome shotgun (WGS) entry which is preliminary data.</text>
</comment>
<protein>
    <submittedName>
        <fullName evidence="1">Uncharacterized protein</fullName>
    </submittedName>
</protein>
<evidence type="ECO:0000313" key="1">
    <source>
        <dbReference type="EMBL" id="MCG2630762.1"/>
    </source>
</evidence>
<dbReference type="Proteomes" id="UP001139054">
    <property type="component" value="Unassembled WGS sequence"/>
</dbReference>
<dbReference type="EMBL" id="JAKLTY010000023">
    <property type="protein sequence ID" value="MCG2630762.1"/>
    <property type="molecule type" value="Genomic_DNA"/>
</dbReference>
<keyword evidence="3" id="KW-1185">Reference proteome</keyword>
<organism evidence="1 4">
    <name type="scientific">Bradyrhizobium zhengyangense</name>
    <dbReference type="NCBI Taxonomy" id="2911009"/>
    <lineage>
        <taxon>Bacteria</taxon>
        <taxon>Pseudomonadati</taxon>
        <taxon>Pseudomonadota</taxon>
        <taxon>Alphaproteobacteria</taxon>
        <taxon>Hyphomicrobiales</taxon>
        <taxon>Nitrobacteraceae</taxon>
        <taxon>Bradyrhizobium</taxon>
    </lineage>
</organism>
<evidence type="ECO:0000313" key="2">
    <source>
        <dbReference type="EMBL" id="MCG2671654.1"/>
    </source>
</evidence>
<accession>A0A9X1RFS4</accession>
<proteinExistence type="predicted"/>
<evidence type="ECO:0000313" key="3">
    <source>
        <dbReference type="Proteomes" id="UP001139012"/>
    </source>
</evidence>
<dbReference type="Proteomes" id="UP001139012">
    <property type="component" value="Unassembled WGS sequence"/>
</dbReference>
<sequence length="74" mass="8674">MPAYLIYFVDADGHIYQPPQPLKCADGQEAIEKARQYIDGKDIQVREKNRLVARFPHQHHPVGRLARERNHRTL</sequence>
<name>A0A9X1RFS4_9BRAD</name>
<reference evidence="1" key="1">
    <citation type="submission" date="2022-01" db="EMBL/GenBank/DDBJ databases">
        <title>Genome sequnece data of strain Bradyrhizobium sp. nov.</title>
        <authorList>
            <person name="Zhang J."/>
        </authorList>
    </citation>
    <scope>NUCLEOTIDE SEQUENCE</scope>
    <source>
        <strain evidence="2">WYCCWR 12774</strain>
        <strain evidence="1">WYCCWR 13023</strain>
    </source>
</reference>